<dbReference type="WBParaSite" id="HPBE_0001736401-mRNA-1">
    <property type="protein sequence ID" value="HPBE_0001736401-mRNA-1"/>
    <property type="gene ID" value="HPBE_0001736401"/>
</dbReference>
<evidence type="ECO:0000256" key="1">
    <source>
        <dbReference type="SAM" id="MobiDB-lite"/>
    </source>
</evidence>
<keyword evidence="3" id="KW-1185">Reference proteome</keyword>
<sequence>MRSDHRSHSQHSSPLPPPPPPPPPPPRHSESYPSFKTRPLQSSEGYSTPKSSFTGRPGGDQRRTFPTKPSDNRVYEGDTNGYDRWRGGGSGGDSGNGRGRGSPYNYRDSRYSSRPSSGGGGGSGRGGGDYTRY</sequence>
<evidence type="ECO:0000313" key="3">
    <source>
        <dbReference type="Proteomes" id="UP000050761"/>
    </source>
</evidence>
<feature type="region of interest" description="Disordered" evidence="1">
    <location>
        <begin position="1"/>
        <end position="133"/>
    </location>
</feature>
<reference evidence="4" key="2">
    <citation type="submission" date="2019-09" db="UniProtKB">
        <authorList>
            <consortium name="WormBaseParasite"/>
        </authorList>
    </citation>
    <scope>IDENTIFICATION</scope>
</reference>
<dbReference type="AlphaFoldDB" id="A0A183G6M7"/>
<feature type="compositionally biased region" description="Pro residues" evidence="1">
    <location>
        <begin position="14"/>
        <end position="26"/>
    </location>
</feature>
<evidence type="ECO:0000313" key="4">
    <source>
        <dbReference type="WBParaSite" id="HPBE_0001736401-mRNA-1"/>
    </source>
</evidence>
<protein>
    <submittedName>
        <fullName evidence="4">RNA-binding motif protein, X chromosome</fullName>
    </submittedName>
</protein>
<feature type="compositionally biased region" description="Polar residues" evidence="1">
    <location>
        <begin position="39"/>
        <end position="54"/>
    </location>
</feature>
<feature type="compositionally biased region" description="Gly residues" evidence="1">
    <location>
        <begin position="87"/>
        <end position="100"/>
    </location>
</feature>
<organism evidence="3 4">
    <name type="scientific">Heligmosomoides polygyrus</name>
    <name type="common">Parasitic roundworm</name>
    <dbReference type="NCBI Taxonomy" id="6339"/>
    <lineage>
        <taxon>Eukaryota</taxon>
        <taxon>Metazoa</taxon>
        <taxon>Ecdysozoa</taxon>
        <taxon>Nematoda</taxon>
        <taxon>Chromadorea</taxon>
        <taxon>Rhabditida</taxon>
        <taxon>Rhabditina</taxon>
        <taxon>Rhabditomorpha</taxon>
        <taxon>Strongyloidea</taxon>
        <taxon>Heligmosomidae</taxon>
        <taxon>Heligmosomoides</taxon>
    </lineage>
</organism>
<reference evidence="2 3" key="1">
    <citation type="submission" date="2018-11" db="EMBL/GenBank/DDBJ databases">
        <authorList>
            <consortium name="Pathogen Informatics"/>
        </authorList>
    </citation>
    <scope>NUCLEOTIDE SEQUENCE [LARGE SCALE GENOMIC DNA]</scope>
</reference>
<gene>
    <name evidence="2" type="ORF">HPBE_LOCUS17363</name>
</gene>
<feature type="compositionally biased region" description="Gly residues" evidence="1">
    <location>
        <begin position="117"/>
        <end position="133"/>
    </location>
</feature>
<accession>A0A3P8EIC3</accession>
<feature type="compositionally biased region" description="Low complexity" evidence="1">
    <location>
        <begin position="101"/>
        <end position="116"/>
    </location>
</feature>
<dbReference type="EMBL" id="UZAH01029971">
    <property type="protein sequence ID" value="VDP08673.1"/>
    <property type="molecule type" value="Genomic_DNA"/>
</dbReference>
<dbReference type="Proteomes" id="UP000050761">
    <property type="component" value="Unassembled WGS sequence"/>
</dbReference>
<proteinExistence type="predicted"/>
<evidence type="ECO:0000313" key="2">
    <source>
        <dbReference type="EMBL" id="VDP08673.1"/>
    </source>
</evidence>
<feature type="compositionally biased region" description="Basic and acidic residues" evidence="1">
    <location>
        <begin position="70"/>
        <end position="86"/>
    </location>
</feature>
<name>A0A183G6M7_HELPZ</name>
<dbReference type="OrthoDB" id="407442at2759"/>
<accession>A0A183G6M7</accession>